<proteinExistence type="predicted"/>
<gene>
    <name evidence="2" type="ORF">ACFO9E_22120</name>
</gene>
<evidence type="ECO:0000256" key="1">
    <source>
        <dbReference type="SAM" id="MobiDB-lite"/>
    </source>
</evidence>
<reference evidence="3" key="1">
    <citation type="journal article" date="2019" name="Int. J. Syst. Evol. Microbiol.">
        <title>The Global Catalogue of Microorganisms (GCM) 10K type strain sequencing project: providing services to taxonomists for standard genome sequencing and annotation.</title>
        <authorList>
            <consortium name="The Broad Institute Genomics Platform"/>
            <consortium name="The Broad Institute Genome Sequencing Center for Infectious Disease"/>
            <person name="Wu L."/>
            <person name="Ma J."/>
        </authorList>
    </citation>
    <scope>NUCLEOTIDE SEQUENCE [LARGE SCALE GENOMIC DNA]</scope>
    <source>
        <strain evidence="3">CGMCC 4.7139</strain>
    </source>
</reference>
<dbReference type="Proteomes" id="UP001595993">
    <property type="component" value="Unassembled WGS sequence"/>
</dbReference>
<dbReference type="EMBL" id="JBHSFE010000016">
    <property type="protein sequence ID" value="MFC4610476.1"/>
    <property type="molecule type" value="Genomic_DNA"/>
</dbReference>
<name>A0ABV9G875_9ACTN</name>
<feature type="region of interest" description="Disordered" evidence="1">
    <location>
        <begin position="289"/>
        <end position="336"/>
    </location>
</feature>
<comment type="caution">
    <text evidence="2">The sequence shown here is derived from an EMBL/GenBank/DDBJ whole genome shotgun (WGS) entry which is preliminary data.</text>
</comment>
<sequence length="386" mass="43217">MANKVHHVQLGIEIDLNKSVEQTLWDKLYAEDRENAKRHVPVSQRGLMCAGICKDAGVTAWMYLRERNGRREAVHERAEDEARHAAPMTDEHKAYQERIVRVAQAEGFQADCEVRTRTGERAWISTDTMVACEGRRIGWEIQLSTIEHKGPKSVRARAAKATANNITPAWHTDRPNYSQRNDAHWTACNHFNAPEIRTNPIRIVSGFRALDFWRCQVGATLLCPNNITDSRKRCGKVHLTPKPRDILFDDMVRNTATGLVVPVEHRMSRRVHRFWVTRDDQRRLYDFAGGPVPEDQSSGADKAVGASMGAPTCRPQASGAIPKTAPVDGSRLSWPAPTPSGPVLDWRAPHHWSGEVLPCRYCSKPTPLRGDDGRPAHKVCAEAAGV</sequence>
<organism evidence="2 3">
    <name type="scientific">Streptomyces maoxianensis</name>
    <dbReference type="NCBI Taxonomy" id="1459942"/>
    <lineage>
        <taxon>Bacteria</taxon>
        <taxon>Bacillati</taxon>
        <taxon>Actinomycetota</taxon>
        <taxon>Actinomycetes</taxon>
        <taxon>Kitasatosporales</taxon>
        <taxon>Streptomycetaceae</taxon>
        <taxon>Streptomyces</taxon>
    </lineage>
</organism>
<evidence type="ECO:0000313" key="3">
    <source>
        <dbReference type="Proteomes" id="UP001595993"/>
    </source>
</evidence>
<dbReference type="RefSeq" id="WP_381198523.1">
    <property type="nucleotide sequence ID" value="NZ_JBHSFE010000016.1"/>
</dbReference>
<protein>
    <submittedName>
        <fullName evidence="2">Uncharacterized protein</fullName>
    </submittedName>
</protein>
<evidence type="ECO:0000313" key="2">
    <source>
        <dbReference type="EMBL" id="MFC4610476.1"/>
    </source>
</evidence>
<keyword evidence="3" id="KW-1185">Reference proteome</keyword>
<accession>A0ABV9G875</accession>